<feature type="domain" description="F-box" evidence="1">
    <location>
        <begin position="16"/>
        <end position="51"/>
    </location>
</feature>
<accession>A0AA87ZWT2</accession>
<reference evidence="2" key="1">
    <citation type="submission" date="2023-07" db="EMBL/GenBank/DDBJ databases">
        <title>draft genome sequence of fig (Ficus carica).</title>
        <authorList>
            <person name="Takahashi T."/>
            <person name="Nishimura K."/>
        </authorList>
    </citation>
    <scope>NUCLEOTIDE SEQUENCE</scope>
</reference>
<dbReference type="InterPro" id="IPR001810">
    <property type="entry name" value="F-box_dom"/>
</dbReference>
<dbReference type="PROSITE" id="PS50181">
    <property type="entry name" value="FBOX"/>
    <property type="match status" value="1"/>
</dbReference>
<comment type="caution">
    <text evidence="2">The sequence shown here is derived from an EMBL/GenBank/DDBJ whole genome shotgun (WGS) entry which is preliminary data.</text>
</comment>
<dbReference type="InterPro" id="IPR036047">
    <property type="entry name" value="F-box-like_dom_sf"/>
</dbReference>
<dbReference type="Proteomes" id="UP001187192">
    <property type="component" value="Unassembled WGS sequence"/>
</dbReference>
<organism evidence="2 3">
    <name type="scientific">Ficus carica</name>
    <name type="common">Common fig</name>
    <dbReference type="NCBI Taxonomy" id="3494"/>
    <lineage>
        <taxon>Eukaryota</taxon>
        <taxon>Viridiplantae</taxon>
        <taxon>Streptophyta</taxon>
        <taxon>Embryophyta</taxon>
        <taxon>Tracheophyta</taxon>
        <taxon>Spermatophyta</taxon>
        <taxon>Magnoliopsida</taxon>
        <taxon>eudicotyledons</taxon>
        <taxon>Gunneridae</taxon>
        <taxon>Pentapetalae</taxon>
        <taxon>rosids</taxon>
        <taxon>fabids</taxon>
        <taxon>Rosales</taxon>
        <taxon>Moraceae</taxon>
        <taxon>Ficeae</taxon>
        <taxon>Ficus</taxon>
    </lineage>
</organism>
<dbReference type="PANTHER" id="PTHR34223">
    <property type="entry name" value="OS11G0201299 PROTEIN"/>
    <property type="match status" value="1"/>
</dbReference>
<evidence type="ECO:0000259" key="1">
    <source>
        <dbReference type="PROSITE" id="PS50181"/>
    </source>
</evidence>
<dbReference type="AlphaFoldDB" id="A0AA87ZWT2"/>
<sequence length="335" mass="38803">MHDAKGEDQEPNTAKVDRLSELPDNVIHYFLSLVPTVDAVQMSILSKRWRSQKPCKFVGKCFTLRKNNLLNVTDTTITKVKLWTAYSWSRTCSWLRLVAKSNRKELDLEMPWFGKHLPVELPVLESLTIDYCNELRNTKICSLPLKHIILKVVTNEHPFQALATNVRLVAKSNIKELDLELPWRRRNLFPLESVRLDDHDFHNLLLGCCSLEKLLVKHCHYLSNPKVSSSSLKFLEIDSSYTNDSSNTNDFCEAFQVEAINLESFALIFPDELRRAHDAPLPTVKHLKVTTHRSFLRYSGLQDSLFWAFPTLETMRIRHKKQWTQSLKNGTATTR</sequence>
<name>A0AA87ZWT2_FICCA</name>
<dbReference type="PANTHER" id="PTHR34223:SF51">
    <property type="entry name" value="OS06G0556300 PROTEIN"/>
    <property type="match status" value="1"/>
</dbReference>
<dbReference type="EMBL" id="BTGU01000011">
    <property type="protein sequence ID" value="GMN40410.1"/>
    <property type="molecule type" value="Genomic_DNA"/>
</dbReference>
<evidence type="ECO:0000313" key="3">
    <source>
        <dbReference type="Proteomes" id="UP001187192"/>
    </source>
</evidence>
<evidence type="ECO:0000313" key="2">
    <source>
        <dbReference type="EMBL" id="GMN40410.1"/>
    </source>
</evidence>
<dbReference type="InterPro" id="IPR053197">
    <property type="entry name" value="F-box_SCFL_complex_component"/>
</dbReference>
<dbReference type="SUPFAM" id="SSF81383">
    <property type="entry name" value="F-box domain"/>
    <property type="match status" value="1"/>
</dbReference>
<gene>
    <name evidence="2" type="ORF">TIFTF001_009633</name>
</gene>
<keyword evidence="3" id="KW-1185">Reference proteome</keyword>
<protein>
    <recommendedName>
        <fullName evidence="1">F-box domain-containing protein</fullName>
    </recommendedName>
</protein>
<proteinExistence type="predicted"/>
<dbReference type="Pfam" id="PF00646">
    <property type="entry name" value="F-box"/>
    <property type="match status" value="1"/>
</dbReference>